<reference evidence="1" key="1">
    <citation type="submission" date="2022-09" db="EMBL/GenBank/DDBJ databases">
        <title>A Global Phylogenomic Analysis of the Shiitake Genus Lentinula.</title>
        <authorList>
            <consortium name="DOE Joint Genome Institute"/>
            <person name="Sierra-Patev S."/>
            <person name="Min B."/>
            <person name="Naranjo-Ortiz M."/>
            <person name="Looney B."/>
            <person name="Konkel Z."/>
            <person name="Slot J.C."/>
            <person name="Sakamoto Y."/>
            <person name="Steenwyk J.L."/>
            <person name="Rokas A."/>
            <person name="Carro J."/>
            <person name="Camarero S."/>
            <person name="Ferreira P."/>
            <person name="Molpeceres G."/>
            <person name="Ruiz-Duenas F.J."/>
            <person name="Serrano A."/>
            <person name="Henrissat B."/>
            <person name="Drula E."/>
            <person name="Hughes K.W."/>
            <person name="Mata J.L."/>
            <person name="Ishikawa N.K."/>
            <person name="Vargas-Isla R."/>
            <person name="Ushijima S."/>
            <person name="Smith C.A."/>
            <person name="Ahrendt S."/>
            <person name="Andreopoulos W."/>
            <person name="He G."/>
            <person name="Labutti K."/>
            <person name="Lipzen A."/>
            <person name="Ng V."/>
            <person name="Riley R."/>
            <person name="Sandor L."/>
            <person name="Barry K."/>
            <person name="Martinez A.T."/>
            <person name="Xiao Y."/>
            <person name="Gibbons J.G."/>
            <person name="Terashima K."/>
            <person name="Grigoriev I.V."/>
            <person name="Hibbett D.S."/>
        </authorList>
    </citation>
    <scope>NUCLEOTIDE SEQUENCE</scope>
    <source>
        <strain evidence="1">TMI1499</strain>
    </source>
</reference>
<protein>
    <submittedName>
        <fullName evidence="1">Uncharacterized protein</fullName>
    </submittedName>
</protein>
<comment type="caution">
    <text evidence="1">The sequence shown here is derived from an EMBL/GenBank/DDBJ whole genome shotgun (WGS) entry which is preliminary data.</text>
</comment>
<proteinExistence type="predicted"/>
<dbReference type="Proteomes" id="UP001163835">
    <property type="component" value="Unassembled WGS sequence"/>
</dbReference>
<organism evidence="1 2">
    <name type="scientific">Lentinula aff. lateritia</name>
    <dbReference type="NCBI Taxonomy" id="2804960"/>
    <lineage>
        <taxon>Eukaryota</taxon>
        <taxon>Fungi</taxon>
        <taxon>Dikarya</taxon>
        <taxon>Basidiomycota</taxon>
        <taxon>Agaricomycotina</taxon>
        <taxon>Agaricomycetes</taxon>
        <taxon>Agaricomycetidae</taxon>
        <taxon>Agaricales</taxon>
        <taxon>Marasmiineae</taxon>
        <taxon>Omphalotaceae</taxon>
        <taxon>Lentinula</taxon>
    </lineage>
</organism>
<sequence>MPSPPETDEHDLSASASQQQGVLSTEGLDRPANGTLQTEWTVGEDRGSEDRQGLAGSEETDVRRATPETKTVGEGLVTDGGHGQDSGLSVEDGQRDGESLTGSADNAGTVVELPKRTKKKVGVLAAPKAKAKPARKSEVGGEKGPLDMKQKLRTRGSTASPAARLLASTRSAATIDHEDSGDEPLTTSLLLSPMSEGLEVTVDSLGNMTMEVHVEKEFGIDLDMTLVSKVVQVASKLKKMAIAVGGRQMEMRNVFRDETSTLRQDLAGEVVLRPELVILKRRVQNVEKVALKMPTGSEIEGRLAVALKEVKEDLAETCGRIQEEMRALRGIVKNDVKV</sequence>
<keyword evidence="2" id="KW-1185">Reference proteome</keyword>
<name>A0ACC1TGI1_9AGAR</name>
<evidence type="ECO:0000313" key="1">
    <source>
        <dbReference type="EMBL" id="KAJ3803817.1"/>
    </source>
</evidence>
<evidence type="ECO:0000313" key="2">
    <source>
        <dbReference type="Proteomes" id="UP001163835"/>
    </source>
</evidence>
<accession>A0ACC1TGI1</accession>
<gene>
    <name evidence="1" type="ORF">F5876DRAFT_71146</name>
</gene>
<dbReference type="EMBL" id="MU796711">
    <property type="protein sequence ID" value="KAJ3803817.1"/>
    <property type="molecule type" value="Genomic_DNA"/>
</dbReference>
<feature type="non-terminal residue" evidence="1">
    <location>
        <position position="338"/>
    </location>
</feature>